<dbReference type="SUPFAM" id="SSF52343">
    <property type="entry name" value="Ferredoxin reductase-like, C-terminal NADP-linked domain"/>
    <property type="match status" value="1"/>
</dbReference>
<dbReference type="GO" id="GO:0046210">
    <property type="term" value="P:nitric oxide catabolic process"/>
    <property type="evidence" value="ECO:0007669"/>
    <property type="project" value="TreeGrafter"/>
</dbReference>
<evidence type="ECO:0000256" key="9">
    <source>
        <dbReference type="ARBA" id="ARBA00049433"/>
    </source>
</evidence>
<dbReference type="GO" id="GO:0046872">
    <property type="term" value="F:metal ion binding"/>
    <property type="evidence" value="ECO:0007669"/>
    <property type="project" value="UniProtKB-KW"/>
</dbReference>
<dbReference type="GO" id="GO:0020037">
    <property type="term" value="F:heme binding"/>
    <property type="evidence" value="ECO:0007669"/>
    <property type="project" value="InterPro"/>
</dbReference>
<dbReference type="AlphaFoldDB" id="A0A485LMN5"/>
<dbReference type="EC" id="1.14.12.17" evidence="2"/>
<keyword evidence="5" id="KW-0479">Metal-binding</keyword>
<dbReference type="GO" id="GO:0009636">
    <property type="term" value="P:response to toxic substance"/>
    <property type="evidence" value="ECO:0007669"/>
    <property type="project" value="UniProtKB-KW"/>
</dbReference>
<dbReference type="EMBL" id="VJMH01007269">
    <property type="protein sequence ID" value="KAF0684597.1"/>
    <property type="molecule type" value="Genomic_DNA"/>
</dbReference>
<dbReference type="PROSITE" id="PS51384">
    <property type="entry name" value="FAD_FR"/>
    <property type="match status" value="1"/>
</dbReference>
<keyword evidence="7" id="KW-0520">NAD</keyword>
<dbReference type="Gene3D" id="2.40.30.10">
    <property type="entry name" value="Translation factors"/>
    <property type="match status" value="1"/>
</dbReference>
<evidence type="ECO:0000256" key="10">
    <source>
        <dbReference type="SAM" id="MobiDB-lite"/>
    </source>
</evidence>
<comment type="similarity">
    <text evidence="1">In the C-terminal section; belongs to the flavoprotein pyridine nucleotide cytochrome reductase family.</text>
</comment>
<feature type="region of interest" description="Disordered" evidence="10">
    <location>
        <begin position="445"/>
        <end position="467"/>
    </location>
</feature>
<dbReference type="Gene3D" id="1.10.490.10">
    <property type="entry name" value="Globins"/>
    <property type="match status" value="1"/>
</dbReference>
<dbReference type="InterPro" id="IPR039261">
    <property type="entry name" value="FNR_nucleotide-bd"/>
</dbReference>
<evidence type="ECO:0000313" key="14">
    <source>
        <dbReference type="EMBL" id="VFU00047.1"/>
    </source>
</evidence>
<evidence type="ECO:0000313" key="15">
    <source>
        <dbReference type="Proteomes" id="UP000332933"/>
    </source>
</evidence>
<protein>
    <recommendedName>
        <fullName evidence="2">nitric oxide dioxygenase</fullName>
        <ecNumber evidence="2">1.14.12.17</ecNumber>
    </recommendedName>
</protein>
<dbReference type="InterPro" id="IPR000971">
    <property type="entry name" value="Globin"/>
</dbReference>
<comment type="catalytic activity">
    <reaction evidence="8">
        <text>2 nitric oxide + NADH + 2 O2 = 2 nitrate + NAD(+) + H(+)</text>
        <dbReference type="Rhea" id="RHEA:19469"/>
        <dbReference type="ChEBI" id="CHEBI:15378"/>
        <dbReference type="ChEBI" id="CHEBI:15379"/>
        <dbReference type="ChEBI" id="CHEBI:16480"/>
        <dbReference type="ChEBI" id="CHEBI:17632"/>
        <dbReference type="ChEBI" id="CHEBI:57540"/>
        <dbReference type="ChEBI" id="CHEBI:57945"/>
        <dbReference type="EC" id="1.14.12.17"/>
    </reaction>
</comment>
<evidence type="ECO:0000259" key="11">
    <source>
        <dbReference type="PROSITE" id="PS01033"/>
    </source>
</evidence>
<dbReference type="Gene3D" id="3.40.50.80">
    <property type="entry name" value="Nucleotide-binding domain of ferredoxin-NADP reductase (FNR) module"/>
    <property type="match status" value="1"/>
</dbReference>
<proteinExistence type="inferred from homology"/>
<gene>
    <name evidence="14" type="primary">Aste57867_23401</name>
    <name evidence="13" type="ORF">As57867_023330</name>
    <name evidence="14" type="ORF">ASTE57867_23401</name>
</gene>
<evidence type="ECO:0000256" key="2">
    <source>
        <dbReference type="ARBA" id="ARBA00012229"/>
    </source>
</evidence>
<dbReference type="OrthoDB" id="436496at2759"/>
<dbReference type="GO" id="GO:0071949">
    <property type="term" value="F:FAD binding"/>
    <property type="evidence" value="ECO:0007669"/>
    <property type="project" value="TreeGrafter"/>
</dbReference>
<keyword evidence="3" id="KW-0216">Detoxification</keyword>
<evidence type="ECO:0000256" key="3">
    <source>
        <dbReference type="ARBA" id="ARBA00022575"/>
    </source>
</evidence>
<dbReference type="SUPFAM" id="SSF63380">
    <property type="entry name" value="Riboflavin synthase domain-like"/>
    <property type="match status" value="1"/>
</dbReference>
<dbReference type="EMBL" id="CAADRA010007295">
    <property type="protein sequence ID" value="VFU00047.1"/>
    <property type="molecule type" value="Genomic_DNA"/>
</dbReference>
<dbReference type="PANTHER" id="PTHR43396:SF3">
    <property type="entry name" value="FLAVOHEMOPROTEIN"/>
    <property type="match status" value="1"/>
</dbReference>
<evidence type="ECO:0000256" key="1">
    <source>
        <dbReference type="ARBA" id="ARBA00006401"/>
    </source>
</evidence>
<evidence type="ECO:0000256" key="5">
    <source>
        <dbReference type="ARBA" id="ARBA00022723"/>
    </source>
</evidence>
<evidence type="ECO:0000256" key="7">
    <source>
        <dbReference type="ARBA" id="ARBA00023027"/>
    </source>
</evidence>
<dbReference type="GO" id="GO:0019825">
    <property type="term" value="F:oxygen binding"/>
    <property type="evidence" value="ECO:0007669"/>
    <property type="project" value="InterPro"/>
</dbReference>
<reference evidence="13" key="2">
    <citation type="submission" date="2019-06" db="EMBL/GenBank/DDBJ databases">
        <title>Genomics analysis of Aphanomyces spp. identifies a new class of oomycete effector associated with host adaptation.</title>
        <authorList>
            <person name="Gaulin E."/>
        </authorList>
    </citation>
    <scope>NUCLEOTIDE SEQUENCE</scope>
    <source>
        <strain evidence="13">CBS 578.67</strain>
    </source>
</reference>
<accession>A0A485LMN5</accession>
<dbReference type="InterPro" id="IPR017938">
    <property type="entry name" value="Riboflavin_synthase-like_b-brl"/>
</dbReference>
<dbReference type="Proteomes" id="UP000332933">
    <property type="component" value="Unassembled WGS sequence"/>
</dbReference>
<name>A0A485LMN5_9STRA</name>
<evidence type="ECO:0000259" key="12">
    <source>
        <dbReference type="PROSITE" id="PS51384"/>
    </source>
</evidence>
<dbReference type="Pfam" id="PF00042">
    <property type="entry name" value="Globin"/>
    <property type="match status" value="1"/>
</dbReference>
<keyword evidence="15" id="KW-1185">Reference proteome</keyword>
<evidence type="ECO:0000256" key="6">
    <source>
        <dbReference type="ARBA" id="ARBA00023004"/>
    </source>
</evidence>
<sequence>MGNHLTSDTILQVSSDGAIGLTHAFLVYFYESMPPPFKLEQPNFTTTHEALIKTNWTAISHGTSAFDPRRHLTPSKFFYTTFYRTLFRADPSLRAMFRSSMTVQGKSLAGILNTLIMVVHGNHFITTIQTIAEQHLVVGVTKHHYAVFGQALLDALELVSGDAWSAGMRDAYLNAYSLVFYIMLPIILTAAPDPIAASLLATIAASTAISPTAKRISLVFDFSLRFHPGDAIWLGLPLPTGYVRRHFCITSISMEGTNAIDICVESLGEASQWLCDQPVGATVDLFWVESDVRLEIDTPHTLPPHIVFASDGIGCIPCLVMLEGLYLVRDVYRGSVVSIQSAPSPNDIALFKTGVSSTGHGQAICDWDASTIVYAPTISVETLGQHVPKIEDAEFYVCGPAAFVAATQSAWVTAGGAEDRMHEYSFDNTRAFPMSAIELSSAAAPSAQGHVTPPSHGRANVVVPLNP</sequence>
<dbReference type="SUPFAM" id="SSF46458">
    <property type="entry name" value="Globin-like"/>
    <property type="match status" value="1"/>
</dbReference>
<feature type="domain" description="FAD-binding FR-type" evidence="12">
    <location>
        <begin position="196"/>
        <end position="311"/>
    </location>
</feature>
<evidence type="ECO:0000256" key="8">
    <source>
        <dbReference type="ARBA" id="ARBA00048649"/>
    </source>
</evidence>
<dbReference type="InterPro" id="IPR009050">
    <property type="entry name" value="Globin-like_sf"/>
</dbReference>
<dbReference type="PROSITE" id="PS01033">
    <property type="entry name" value="GLOBIN"/>
    <property type="match status" value="1"/>
</dbReference>
<organism evidence="14 15">
    <name type="scientific">Aphanomyces stellatus</name>
    <dbReference type="NCBI Taxonomy" id="120398"/>
    <lineage>
        <taxon>Eukaryota</taxon>
        <taxon>Sar</taxon>
        <taxon>Stramenopiles</taxon>
        <taxon>Oomycota</taxon>
        <taxon>Saprolegniomycetes</taxon>
        <taxon>Saprolegniales</taxon>
        <taxon>Verrucalvaceae</taxon>
        <taxon>Aphanomyces</taxon>
    </lineage>
</organism>
<reference evidence="14 15" key="1">
    <citation type="submission" date="2019-03" db="EMBL/GenBank/DDBJ databases">
        <authorList>
            <person name="Gaulin E."/>
            <person name="Dumas B."/>
        </authorList>
    </citation>
    <scope>NUCLEOTIDE SEQUENCE [LARGE SCALE GENOMIC DNA]</scope>
    <source>
        <strain evidence="14">CBS 568.67</strain>
    </source>
</reference>
<comment type="catalytic activity">
    <reaction evidence="9">
        <text>2 nitric oxide + NADPH + 2 O2 = 2 nitrate + NADP(+) + H(+)</text>
        <dbReference type="Rhea" id="RHEA:19465"/>
        <dbReference type="ChEBI" id="CHEBI:15378"/>
        <dbReference type="ChEBI" id="CHEBI:15379"/>
        <dbReference type="ChEBI" id="CHEBI:16480"/>
        <dbReference type="ChEBI" id="CHEBI:17632"/>
        <dbReference type="ChEBI" id="CHEBI:57783"/>
        <dbReference type="ChEBI" id="CHEBI:58349"/>
        <dbReference type="EC" id="1.14.12.17"/>
    </reaction>
</comment>
<dbReference type="PANTHER" id="PTHR43396">
    <property type="entry name" value="FLAVOHEMOPROTEIN"/>
    <property type="match status" value="1"/>
</dbReference>
<feature type="domain" description="Globin" evidence="11">
    <location>
        <begin position="43"/>
        <end position="188"/>
    </location>
</feature>
<evidence type="ECO:0000313" key="13">
    <source>
        <dbReference type="EMBL" id="KAF0684597.1"/>
    </source>
</evidence>
<dbReference type="InterPro" id="IPR017927">
    <property type="entry name" value="FAD-bd_FR_type"/>
</dbReference>
<dbReference type="GO" id="GO:0071500">
    <property type="term" value="P:cellular response to nitrosative stress"/>
    <property type="evidence" value="ECO:0007669"/>
    <property type="project" value="TreeGrafter"/>
</dbReference>
<evidence type="ECO:0000256" key="4">
    <source>
        <dbReference type="ARBA" id="ARBA00022617"/>
    </source>
</evidence>
<keyword evidence="4" id="KW-0349">Heme</keyword>
<keyword evidence="6" id="KW-0408">Iron</keyword>
<dbReference type="InterPro" id="IPR012292">
    <property type="entry name" value="Globin/Proto"/>
</dbReference>
<dbReference type="GO" id="GO:0008941">
    <property type="term" value="F:nitric oxide dioxygenase NAD(P)H activity"/>
    <property type="evidence" value="ECO:0007669"/>
    <property type="project" value="UniProtKB-EC"/>
</dbReference>